<evidence type="ECO:0000313" key="4">
    <source>
        <dbReference type="Proteomes" id="UP000600918"/>
    </source>
</evidence>
<dbReference type="EMBL" id="JACSDY010000009">
    <property type="protein sequence ID" value="KAF7419868.1"/>
    <property type="molecule type" value="Genomic_DNA"/>
</dbReference>
<dbReference type="Proteomes" id="UP000600918">
    <property type="component" value="Unassembled WGS sequence"/>
</dbReference>
<proteinExistence type="predicted"/>
<feature type="transmembrane region" description="Helical" evidence="2">
    <location>
        <begin position="126"/>
        <end position="149"/>
    </location>
</feature>
<keyword evidence="4" id="KW-1185">Reference proteome</keyword>
<keyword evidence="2" id="KW-0472">Membrane</keyword>
<dbReference type="AlphaFoldDB" id="A0A834NWJ0"/>
<comment type="caution">
    <text evidence="3">The sequence shown here is derived from an EMBL/GenBank/DDBJ whole genome shotgun (WGS) entry which is preliminary data.</text>
</comment>
<sequence length="170" mass="19134">MQRISKAKVLETNSKILEANASNAVTADAEESSVRRSFEQSQSRVIEDYNSIEALGVQQSVSHCVKEEKEDEDEDEDEDEEEEEDEDEDEDEDDEEEDEEDEEGWTVEGRLAVVVRLGLDWIGLDWIGLGWVGLTWLGLNCVGLGWIWLGSIGLGWVDLGWVDLGWVGLS</sequence>
<evidence type="ECO:0000256" key="2">
    <source>
        <dbReference type="SAM" id="Phobius"/>
    </source>
</evidence>
<feature type="region of interest" description="Disordered" evidence="1">
    <location>
        <begin position="59"/>
        <end position="105"/>
    </location>
</feature>
<keyword evidence="2" id="KW-1133">Transmembrane helix</keyword>
<evidence type="ECO:0000313" key="3">
    <source>
        <dbReference type="EMBL" id="KAF7419868.1"/>
    </source>
</evidence>
<gene>
    <name evidence="3" type="ORF">H0235_010165</name>
</gene>
<keyword evidence="2" id="KW-0812">Transmembrane</keyword>
<name>A0A834NWJ0_VESPE</name>
<organism evidence="3 4">
    <name type="scientific">Vespula pensylvanica</name>
    <name type="common">Western yellow jacket</name>
    <name type="synonym">Wasp</name>
    <dbReference type="NCBI Taxonomy" id="30213"/>
    <lineage>
        <taxon>Eukaryota</taxon>
        <taxon>Metazoa</taxon>
        <taxon>Ecdysozoa</taxon>
        <taxon>Arthropoda</taxon>
        <taxon>Hexapoda</taxon>
        <taxon>Insecta</taxon>
        <taxon>Pterygota</taxon>
        <taxon>Neoptera</taxon>
        <taxon>Endopterygota</taxon>
        <taxon>Hymenoptera</taxon>
        <taxon>Apocrita</taxon>
        <taxon>Aculeata</taxon>
        <taxon>Vespoidea</taxon>
        <taxon>Vespidae</taxon>
        <taxon>Vespinae</taxon>
        <taxon>Vespula</taxon>
    </lineage>
</organism>
<feature type="compositionally biased region" description="Polar residues" evidence="1">
    <location>
        <begin position="13"/>
        <end position="25"/>
    </location>
</feature>
<feature type="compositionally biased region" description="Acidic residues" evidence="1">
    <location>
        <begin position="69"/>
        <end position="105"/>
    </location>
</feature>
<reference evidence="3" key="1">
    <citation type="journal article" date="2020" name="G3 (Bethesda)">
        <title>High-Quality Assemblies for Three Invasive Social Wasps from the &lt;i&gt;Vespula&lt;/i&gt; Genus.</title>
        <authorList>
            <person name="Harrop T.W.R."/>
            <person name="Guhlin J."/>
            <person name="McLaughlin G.M."/>
            <person name="Permina E."/>
            <person name="Stockwell P."/>
            <person name="Gilligan J."/>
            <person name="Le Lec M.F."/>
            <person name="Gruber M.A.M."/>
            <person name="Quinn O."/>
            <person name="Lovegrove M."/>
            <person name="Duncan E.J."/>
            <person name="Remnant E.J."/>
            <person name="Van Eeckhoven J."/>
            <person name="Graham B."/>
            <person name="Knapp R.A."/>
            <person name="Langford K.W."/>
            <person name="Kronenberg Z."/>
            <person name="Press M.O."/>
            <person name="Eacker S.M."/>
            <person name="Wilson-Rankin E.E."/>
            <person name="Purcell J."/>
            <person name="Lester P.J."/>
            <person name="Dearden P.K."/>
        </authorList>
    </citation>
    <scope>NUCLEOTIDE SEQUENCE</scope>
    <source>
        <strain evidence="3">Volc-1</strain>
    </source>
</reference>
<feature type="region of interest" description="Disordered" evidence="1">
    <location>
        <begin position="13"/>
        <end position="37"/>
    </location>
</feature>
<evidence type="ECO:0000256" key="1">
    <source>
        <dbReference type="SAM" id="MobiDB-lite"/>
    </source>
</evidence>
<accession>A0A834NWJ0</accession>
<protein>
    <submittedName>
        <fullName evidence="3">Uncharacterized protein</fullName>
    </submittedName>
</protein>